<accession>A0A3P7CGV0</accession>
<evidence type="ECO:0000256" key="2">
    <source>
        <dbReference type="SAM" id="Phobius"/>
    </source>
</evidence>
<feature type="region of interest" description="Disordered" evidence="1">
    <location>
        <begin position="275"/>
        <end position="299"/>
    </location>
</feature>
<evidence type="ECO:0000256" key="1">
    <source>
        <dbReference type="SAM" id="MobiDB-lite"/>
    </source>
</evidence>
<feature type="transmembrane region" description="Helical" evidence="2">
    <location>
        <begin position="217"/>
        <end position="240"/>
    </location>
</feature>
<sequence length="344" mass="38740">MSQGINDRLMSLCRPLREDEWPPSSALTPPPPKTSSDEVKDKFYQDLHALFASVTKANKLVVLGDFNVCVSTVHAAWRGVLGPHCLGSCHDNGLLLLRTYVEHRMLKRAPGSKLSLMCPESPTAGLSQHQDLWEDFLTDVEKALRRARLFIYRCVRPSLHRKQSDCVILADRLADDEKNDSLLLEATMFGDKEWRGELRLCRLTVPPNSKWRPRFHFYLLTSNAIQFIIISLLNFIGYVLSRIKKHLTCTLSASLYLDMNESLQQDKSEMDESVTEPALLDCGTSSPVSKPDIEGTSRHPIDRKKKDVILVAAGVNPYSPLLQPQTSHIQNPPTLGQTIALTHF</sequence>
<reference evidence="3 4" key="1">
    <citation type="submission" date="2018-11" db="EMBL/GenBank/DDBJ databases">
        <authorList>
            <consortium name="Pathogen Informatics"/>
        </authorList>
    </citation>
    <scope>NUCLEOTIDE SEQUENCE [LARGE SCALE GENOMIC DNA]</scope>
    <source>
        <strain evidence="3 4">NST_G2</strain>
    </source>
</reference>
<name>A0A3P7CGV0_SCHSO</name>
<keyword evidence="4" id="KW-1185">Reference proteome</keyword>
<evidence type="ECO:0008006" key="5">
    <source>
        <dbReference type="Google" id="ProtNLM"/>
    </source>
</evidence>
<protein>
    <recommendedName>
        <fullName evidence="5">Endo/exonuclease/phosphatase domain-containing protein</fullName>
    </recommendedName>
</protein>
<keyword evidence="2" id="KW-1133">Transmembrane helix</keyword>
<dbReference type="AlphaFoldDB" id="A0A3P7CGV0"/>
<keyword evidence="2" id="KW-0812">Transmembrane</keyword>
<gene>
    <name evidence="3" type="ORF">SSLN_LOCUS6481</name>
</gene>
<proteinExistence type="predicted"/>
<evidence type="ECO:0000313" key="3">
    <source>
        <dbReference type="EMBL" id="VDL92866.1"/>
    </source>
</evidence>
<keyword evidence="2" id="KW-0472">Membrane</keyword>
<dbReference type="OrthoDB" id="10030815at2759"/>
<dbReference type="Proteomes" id="UP000275846">
    <property type="component" value="Unassembled WGS sequence"/>
</dbReference>
<dbReference type="EMBL" id="UYSU01033707">
    <property type="protein sequence ID" value="VDL92866.1"/>
    <property type="molecule type" value="Genomic_DNA"/>
</dbReference>
<organism evidence="3 4">
    <name type="scientific">Schistocephalus solidus</name>
    <name type="common">Tapeworm</name>
    <dbReference type="NCBI Taxonomy" id="70667"/>
    <lineage>
        <taxon>Eukaryota</taxon>
        <taxon>Metazoa</taxon>
        <taxon>Spiralia</taxon>
        <taxon>Lophotrochozoa</taxon>
        <taxon>Platyhelminthes</taxon>
        <taxon>Cestoda</taxon>
        <taxon>Eucestoda</taxon>
        <taxon>Diphyllobothriidea</taxon>
        <taxon>Diphyllobothriidae</taxon>
        <taxon>Schistocephalus</taxon>
    </lineage>
</organism>
<evidence type="ECO:0000313" key="4">
    <source>
        <dbReference type="Proteomes" id="UP000275846"/>
    </source>
</evidence>